<gene>
    <name evidence="3" type="ORF">ACFPZN_46445</name>
</gene>
<sequence length="148" mass="15496">MNDDAKTGDGPYTEVWNDAVDLRHLFASLLIGVAGGLPLFLIARALLRGTLDTPALADGYALLAGLAGCLIAGTICARLFPPKRTFADDDGDAAGSAALRRAALAELVQDGDDPSPDRLPPAVREELRELGLLDETAAPTTREEAGTR</sequence>
<keyword evidence="2" id="KW-0812">Transmembrane</keyword>
<evidence type="ECO:0000313" key="3">
    <source>
        <dbReference type="EMBL" id="MFC5753101.1"/>
    </source>
</evidence>
<keyword evidence="2" id="KW-0472">Membrane</keyword>
<reference evidence="4" key="1">
    <citation type="journal article" date="2019" name="Int. J. Syst. Evol. Microbiol.">
        <title>The Global Catalogue of Microorganisms (GCM) 10K type strain sequencing project: providing services to taxonomists for standard genome sequencing and annotation.</title>
        <authorList>
            <consortium name="The Broad Institute Genomics Platform"/>
            <consortium name="The Broad Institute Genome Sequencing Center for Infectious Disease"/>
            <person name="Wu L."/>
            <person name="Ma J."/>
        </authorList>
    </citation>
    <scope>NUCLEOTIDE SEQUENCE [LARGE SCALE GENOMIC DNA]</scope>
    <source>
        <strain evidence="4">KCTC 42087</strain>
    </source>
</reference>
<feature type="transmembrane region" description="Helical" evidence="2">
    <location>
        <begin position="59"/>
        <end position="80"/>
    </location>
</feature>
<proteinExistence type="predicted"/>
<evidence type="ECO:0000256" key="2">
    <source>
        <dbReference type="SAM" id="Phobius"/>
    </source>
</evidence>
<feature type="transmembrane region" description="Helical" evidence="2">
    <location>
        <begin position="25"/>
        <end position="47"/>
    </location>
</feature>
<dbReference type="EMBL" id="JBHSON010000103">
    <property type="protein sequence ID" value="MFC5753101.1"/>
    <property type="molecule type" value="Genomic_DNA"/>
</dbReference>
<evidence type="ECO:0000256" key="1">
    <source>
        <dbReference type="SAM" id="MobiDB-lite"/>
    </source>
</evidence>
<keyword evidence="4" id="KW-1185">Reference proteome</keyword>
<dbReference type="RefSeq" id="WP_378289773.1">
    <property type="nucleotide sequence ID" value="NZ_JBHSON010000103.1"/>
</dbReference>
<evidence type="ECO:0000313" key="4">
    <source>
        <dbReference type="Proteomes" id="UP001596074"/>
    </source>
</evidence>
<keyword evidence="2" id="KW-1133">Transmembrane helix</keyword>
<comment type="caution">
    <text evidence="3">The sequence shown here is derived from an EMBL/GenBank/DDBJ whole genome shotgun (WGS) entry which is preliminary data.</text>
</comment>
<protein>
    <submittedName>
        <fullName evidence="3">Uncharacterized protein</fullName>
    </submittedName>
</protein>
<organism evidence="3 4">
    <name type="scientific">Actinomadura rugatobispora</name>
    <dbReference type="NCBI Taxonomy" id="1994"/>
    <lineage>
        <taxon>Bacteria</taxon>
        <taxon>Bacillati</taxon>
        <taxon>Actinomycetota</taxon>
        <taxon>Actinomycetes</taxon>
        <taxon>Streptosporangiales</taxon>
        <taxon>Thermomonosporaceae</taxon>
        <taxon>Actinomadura</taxon>
    </lineage>
</organism>
<feature type="region of interest" description="Disordered" evidence="1">
    <location>
        <begin position="126"/>
        <end position="148"/>
    </location>
</feature>
<name>A0ABW1AEY5_9ACTN</name>
<accession>A0ABW1AEY5</accession>
<dbReference type="Proteomes" id="UP001596074">
    <property type="component" value="Unassembled WGS sequence"/>
</dbReference>